<dbReference type="InterPro" id="IPR058087">
    <property type="entry name" value="XAC2610_dom"/>
</dbReference>
<gene>
    <name evidence="1" type="ORF">AAG747_04685</name>
</gene>
<dbReference type="NCBIfam" id="NF047539">
    <property type="entry name" value="XAC2610_fam"/>
    <property type="match status" value="1"/>
</dbReference>
<keyword evidence="2" id="KW-1185">Reference proteome</keyword>
<evidence type="ECO:0008006" key="3">
    <source>
        <dbReference type="Google" id="ProtNLM"/>
    </source>
</evidence>
<accession>A0AAW9S8Y3</accession>
<protein>
    <recommendedName>
        <fullName evidence="3">VCBS repeat-containing protein</fullName>
    </recommendedName>
</protein>
<dbReference type="AlphaFoldDB" id="A0AAW9S8Y3"/>
<reference evidence="1 2" key="1">
    <citation type="submission" date="2024-04" db="EMBL/GenBank/DDBJ databases">
        <title>Novel genus in family Flammeovirgaceae.</title>
        <authorList>
            <person name="Nguyen T.H."/>
            <person name="Vuong T.Q."/>
            <person name="Le H."/>
            <person name="Kim S.-G."/>
        </authorList>
    </citation>
    <scope>NUCLEOTIDE SEQUENCE [LARGE SCALE GENOMIC DNA]</scope>
    <source>
        <strain evidence="1 2">JCM 23209</strain>
    </source>
</reference>
<comment type="caution">
    <text evidence="1">The sequence shown here is derived from an EMBL/GenBank/DDBJ whole genome shotgun (WGS) entry which is preliminary data.</text>
</comment>
<organism evidence="1 2">
    <name type="scientific">Rapidithrix thailandica</name>
    <dbReference type="NCBI Taxonomy" id="413964"/>
    <lineage>
        <taxon>Bacteria</taxon>
        <taxon>Pseudomonadati</taxon>
        <taxon>Bacteroidota</taxon>
        <taxon>Cytophagia</taxon>
        <taxon>Cytophagales</taxon>
        <taxon>Flammeovirgaceae</taxon>
        <taxon>Rapidithrix</taxon>
    </lineage>
</organism>
<dbReference type="EMBL" id="JBDKWZ010000002">
    <property type="protein sequence ID" value="MEN7547191.1"/>
    <property type="molecule type" value="Genomic_DNA"/>
</dbReference>
<evidence type="ECO:0000313" key="1">
    <source>
        <dbReference type="EMBL" id="MEN7547191.1"/>
    </source>
</evidence>
<sequence>MKRYLTVLFVFAFLNVFGQSKYEIKGFSEKYKGILTIEKGYENEVFKKGNIAIIESKTNAKIVEIDAEELFFDLDSIGNVKTNVLELPYGEQSILIYQDFNFDGIKDLAVMDGQYSCYHGPSFQVYLEIDNKLILSPEFTRLAQEYCGMFQTDYETETIHTMTKSGCCWHQFSTFKVVNNIPAPVLVVEENAMDFPFHSTIIIEWNGKERSEKMEKTIDLEQDGITEVFSFKLTKNQKEVVVFNINDEILNYALLRPDGTVEFSYPIEMEYKHPDFKINKEEGKLMFENQNATYEIYEINKQNKVEKVGILVKVNGKRYDLKGDVNSLKGSLKDIQNVKLDNVIHE</sequence>
<evidence type="ECO:0000313" key="2">
    <source>
        <dbReference type="Proteomes" id="UP001403385"/>
    </source>
</evidence>
<dbReference type="RefSeq" id="WP_346819976.1">
    <property type="nucleotide sequence ID" value="NZ_JBDKWZ010000002.1"/>
</dbReference>
<proteinExistence type="predicted"/>
<name>A0AAW9S8Y3_9BACT</name>
<dbReference type="Proteomes" id="UP001403385">
    <property type="component" value="Unassembled WGS sequence"/>
</dbReference>